<dbReference type="EMBL" id="JAINUG010000085">
    <property type="protein sequence ID" value="KAJ8399177.1"/>
    <property type="molecule type" value="Genomic_DNA"/>
</dbReference>
<evidence type="ECO:0000256" key="1">
    <source>
        <dbReference type="ARBA" id="ARBA00023054"/>
    </source>
</evidence>
<proteinExistence type="predicted"/>
<feature type="coiled-coil region" evidence="2">
    <location>
        <begin position="186"/>
        <end position="218"/>
    </location>
</feature>
<evidence type="ECO:0000313" key="5">
    <source>
        <dbReference type="Proteomes" id="UP001221898"/>
    </source>
</evidence>
<dbReference type="InterPro" id="IPR051147">
    <property type="entry name" value="CFAP_domain-containing"/>
</dbReference>
<organism evidence="4 5">
    <name type="scientific">Aldrovandia affinis</name>
    <dbReference type="NCBI Taxonomy" id="143900"/>
    <lineage>
        <taxon>Eukaryota</taxon>
        <taxon>Metazoa</taxon>
        <taxon>Chordata</taxon>
        <taxon>Craniata</taxon>
        <taxon>Vertebrata</taxon>
        <taxon>Euteleostomi</taxon>
        <taxon>Actinopterygii</taxon>
        <taxon>Neopterygii</taxon>
        <taxon>Teleostei</taxon>
        <taxon>Notacanthiformes</taxon>
        <taxon>Halosauridae</taxon>
        <taxon>Aldrovandia</taxon>
    </lineage>
</organism>
<dbReference type="PANTHER" id="PTHR21683">
    <property type="entry name" value="COILED-COIL DOMAIN-CONTAINING PROTEIN 42 LIKE-2-LIKE-RELATED"/>
    <property type="match status" value="1"/>
</dbReference>
<feature type="non-terminal residue" evidence="4">
    <location>
        <position position="447"/>
    </location>
</feature>
<dbReference type="AlphaFoldDB" id="A0AAD7WJG0"/>
<keyword evidence="1 2" id="KW-0175">Coiled coil</keyword>
<evidence type="ECO:0000259" key="3">
    <source>
        <dbReference type="Pfam" id="PF13863"/>
    </source>
</evidence>
<evidence type="ECO:0000256" key="2">
    <source>
        <dbReference type="SAM" id="Coils"/>
    </source>
</evidence>
<sequence length="447" mass="52490">HKCRKQPTWKDPYVFLFLVSVVQKRRHYCTNSCTVKVTFSLKYPLIQNKGANAPKMETLSLPRINTDDPRLKLEVENRMKNIFVTQVEDAREDKDENINYIPIITEASGRILETGVNTLQRTLVLKKQVDVDVVDRELALKRQEIRERMLALGLRRTEFELKQQANKDRAGKFEKFVQDNEAKRRRAQRKYLVERKQNELKEIEREELLQQLQKLQARQCYLKERMTKYKMYEDYLLMVLDLLPENYLEYGADSLVMPIIRRRETLSITHQDLVEWLGSLVEELEQGQRSMETLRQEHDTNKLMTNRKLYELQTHWDKIKERNKELELNLQLHQGQSRDQIEETGSLLIAVRNLGEQCHLQHYGPLEDMNLLHMMDMIKEFVQEKADVERRVMRLTDSSSAMASSTEFTGVREKGPVVVQSNSKALLKSSSKTSSKSGLFAGSILKM</sequence>
<dbReference type="Pfam" id="PF13863">
    <property type="entry name" value="DUF4200"/>
    <property type="match status" value="1"/>
</dbReference>
<dbReference type="GO" id="GO:0005856">
    <property type="term" value="C:cytoskeleton"/>
    <property type="evidence" value="ECO:0007669"/>
    <property type="project" value="UniProtKB-ARBA"/>
</dbReference>
<comment type="caution">
    <text evidence="4">The sequence shown here is derived from an EMBL/GenBank/DDBJ whole genome shotgun (WGS) entry which is preliminary data.</text>
</comment>
<gene>
    <name evidence="4" type="ORF">AAFF_G00415560</name>
</gene>
<accession>A0AAD7WJG0</accession>
<keyword evidence="5" id="KW-1185">Reference proteome</keyword>
<name>A0AAD7WJG0_9TELE</name>
<reference evidence="4" key="1">
    <citation type="journal article" date="2023" name="Science">
        <title>Genome structures resolve the early diversification of teleost fishes.</title>
        <authorList>
            <person name="Parey E."/>
            <person name="Louis A."/>
            <person name="Montfort J."/>
            <person name="Bouchez O."/>
            <person name="Roques C."/>
            <person name="Iampietro C."/>
            <person name="Lluch J."/>
            <person name="Castinel A."/>
            <person name="Donnadieu C."/>
            <person name="Desvignes T."/>
            <person name="Floi Bucao C."/>
            <person name="Jouanno E."/>
            <person name="Wen M."/>
            <person name="Mejri S."/>
            <person name="Dirks R."/>
            <person name="Jansen H."/>
            <person name="Henkel C."/>
            <person name="Chen W.J."/>
            <person name="Zahm M."/>
            <person name="Cabau C."/>
            <person name="Klopp C."/>
            <person name="Thompson A.W."/>
            <person name="Robinson-Rechavi M."/>
            <person name="Braasch I."/>
            <person name="Lecointre G."/>
            <person name="Bobe J."/>
            <person name="Postlethwait J.H."/>
            <person name="Berthelot C."/>
            <person name="Roest Crollius H."/>
            <person name="Guiguen Y."/>
        </authorList>
    </citation>
    <scope>NUCLEOTIDE SEQUENCE</scope>
    <source>
        <strain evidence="4">NC1722</strain>
    </source>
</reference>
<protein>
    <recommendedName>
        <fullName evidence="3">DUF4200 domain-containing protein</fullName>
    </recommendedName>
</protein>
<evidence type="ECO:0000313" key="4">
    <source>
        <dbReference type="EMBL" id="KAJ8399177.1"/>
    </source>
</evidence>
<dbReference type="Proteomes" id="UP001221898">
    <property type="component" value="Unassembled WGS sequence"/>
</dbReference>
<dbReference type="PANTHER" id="PTHR21683:SF18">
    <property type="entry name" value="COILED-COIL DOMAIN-CONTAINING PROTEIN 42 HOMOLOG"/>
    <property type="match status" value="1"/>
</dbReference>
<dbReference type="InterPro" id="IPR025252">
    <property type="entry name" value="DUF4200"/>
</dbReference>
<feature type="domain" description="DUF4200" evidence="3">
    <location>
        <begin position="125"/>
        <end position="240"/>
    </location>
</feature>